<dbReference type="RefSeq" id="WP_201328364.1">
    <property type="nucleotide sequence ID" value="NZ_AP017470.1"/>
</dbReference>
<keyword evidence="5" id="KW-0862">Zinc</keyword>
<dbReference type="EMBL" id="AP017470">
    <property type="protein sequence ID" value="BBB32025.1"/>
    <property type="molecule type" value="Genomic_DNA"/>
</dbReference>
<dbReference type="Proteomes" id="UP000595564">
    <property type="component" value="Chromosome"/>
</dbReference>
<evidence type="ECO:0000256" key="5">
    <source>
        <dbReference type="ARBA" id="ARBA00022833"/>
    </source>
</evidence>
<keyword evidence="3" id="KW-0479">Metal-binding</keyword>
<evidence type="ECO:0000313" key="8">
    <source>
        <dbReference type="Proteomes" id="UP000595564"/>
    </source>
</evidence>
<evidence type="ECO:0000256" key="3">
    <source>
        <dbReference type="ARBA" id="ARBA00022723"/>
    </source>
</evidence>
<dbReference type="PANTHER" id="PTHR15910:SF1">
    <property type="entry name" value="ARCHAEMETZINCIN-2"/>
    <property type="match status" value="1"/>
</dbReference>
<evidence type="ECO:0000256" key="4">
    <source>
        <dbReference type="ARBA" id="ARBA00022801"/>
    </source>
</evidence>
<comment type="cofactor">
    <cofactor evidence="1">
        <name>Zn(2+)</name>
        <dbReference type="ChEBI" id="CHEBI:29105"/>
    </cofactor>
</comment>
<evidence type="ECO:0000256" key="2">
    <source>
        <dbReference type="ARBA" id="ARBA00022670"/>
    </source>
</evidence>
<dbReference type="AlphaFoldDB" id="A0A7R6SYN7"/>
<keyword evidence="6" id="KW-0482">Metalloprotease</keyword>
<dbReference type="GO" id="GO:0006508">
    <property type="term" value="P:proteolysis"/>
    <property type="evidence" value="ECO:0007669"/>
    <property type="project" value="UniProtKB-KW"/>
</dbReference>
<dbReference type="Gene3D" id="3.40.390.10">
    <property type="entry name" value="Collagenase (Catalytic Domain)"/>
    <property type="match status" value="1"/>
</dbReference>
<keyword evidence="4" id="KW-0378">Hydrolase</keyword>
<dbReference type="CDD" id="cd11375">
    <property type="entry name" value="Peptidase_M54"/>
    <property type="match status" value="1"/>
</dbReference>
<evidence type="ECO:0000313" key="7">
    <source>
        <dbReference type="EMBL" id="BBB32025.1"/>
    </source>
</evidence>
<evidence type="ECO:0000256" key="1">
    <source>
        <dbReference type="ARBA" id="ARBA00001947"/>
    </source>
</evidence>
<evidence type="ECO:0000256" key="6">
    <source>
        <dbReference type="ARBA" id="ARBA00023049"/>
    </source>
</evidence>
<organism evidence="7 8">
    <name type="scientific">Thermotomaculum hydrothermale</name>
    <dbReference type="NCBI Taxonomy" id="981385"/>
    <lineage>
        <taxon>Bacteria</taxon>
        <taxon>Pseudomonadati</taxon>
        <taxon>Acidobacteriota</taxon>
        <taxon>Holophagae</taxon>
        <taxon>Thermotomaculales</taxon>
        <taxon>Thermotomaculaceae</taxon>
        <taxon>Thermotomaculum</taxon>
    </lineage>
</organism>
<accession>A0A7R6SYN7</accession>
<proteinExistence type="predicted"/>
<keyword evidence="8" id="KW-1185">Reference proteome</keyword>
<dbReference type="KEGG" id="thyd:TTHT_0428"/>
<dbReference type="GO" id="GO:0008270">
    <property type="term" value="F:zinc ion binding"/>
    <property type="evidence" value="ECO:0007669"/>
    <property type="project" value="InterPro"/>
</dbReference>
<dbReference type="SUPFAM" id="SSF55486">
    <property type="entry name" value="Metalloproteases ('zincins'), catalytic domain"/>
    <property type="match status" value="1"/>
</dbReference>
<dbReference type="GO" id="GO:0008237">
    <property type="term" value="F:metallopeptidase activity"/>
    <property type="evidence" value="ECO:0007669"/>
    <property type="project" value="UniProtKB-KW"/>
</dbReference>
<sequence length="182" mass="21268">MAFLSNKRIILSPVDISPELLKGEVKEKLEIIFKRKVVIEKTGLKIDDFYDPVREQYNSTEILKHFIFNHPAELEEKVCLIVPYDLFIPILTFVFGEAHMNGNYCIVSLFRLKEAFYGKECDEKLLKERLLKEIVHELGHTFGLTHCIDNKCVMFSSYSIEDTDKKSIFFCDSCFEKLDKNL</sequence>
<gene>
    <name evidence="7" type="primary">amzA</name>
    <name evidence="7" type="ORF">TTHT_0428</name>
</gene>
<dbReference type="NCBIfam" id="NF033823">
    <property type="entry name" value="archmetzin"/>
    <property type="match status" value="1"/>
</dbReference>
<dbReference type="Pfam" id="PF07998">
    <property type="entry name" value="Peptidase_M54"/>
    <property type="match status" value="1"/>
</dbReference>
<dbReference type="InterPro" id="IPR012962">
    <property type="entry name" value="Pept_M54_archaemetzincn"/>
</dbReference>
<keyword evidence="2" id="KW-0645">Protease</keyword>
<name>A0A7R6SYN7_9BACT</name>
<protein>
    <submittedName>
        <fullName evidence="7">Archaemetzincin</fullName>
    </submittedName>
</protein>
<dbReference type="PANTHER" id="PTHR15910">
    <property type="entry name" value="ARCHAEMETZINCIN"/>
    <property type="match status" value="1"/>
</dbReference>
<dbReference type="InterPro" id="IPR024079">
    <property type="entry name" value="MetalloPept_cat_dom_sf"/>
</dbReference>
<dbReference type="PIRSF" id="PIRSF005785">
    <property type="entry name" value="Zn-prot_arch"/>
    <property type="match status" value="1"/>
</dbReference>
<dbReference type="InterPro" id="IPR012091">
    <property type="entry name" value="Pept_M54_archaemetzncn_arc/bac"/>
</dbReference>
<reference evidence="7 8" key="1">
    <citation type="journal article" date="2012" name="Extremophiles">
        <title>Thermotomaculum hydrothermale gen. nov., sp. nov., a novel heterotrophic thermophile within the phylum Acidobacteria from a deep-sea hydrothermal vent chimney in the Southern Okinawa Trough.</title>
        <authorList>
            <person name="Izumi H."/>
            <person name="Nunoura T."/>
            <person name="Miyazaki M."/>
            <person name="Mino S."/>
            <person name="Toki T."/>
            <person name="Takai K."/>
            <person name="Sako Y."/>
            <person name="Sawabe T."/>
            <person name="Nakagawa S."/>
        </authorList>
    </citation>
    <scope>NUCLEOTIDE SEQUENCE [LARGE SCALE GENOMIC DNA]</scope>
    <source>
        <strain evidence="7 8">AC55</strain>
    </source>
</reference>